<keyword evidence="6 8" id="KW-1133">Transmembrane helix</keyword>
<evidence type="ECO:0000256" key="4">
    <source>
        <dbReference type="ARBA" id="ARBA00022519"/>
    </source>
</evidence>
<keyword evidence="5 8" id="KW-0812">Transmembrane</keyword>
<feature type="transmembrane region" description="Helical" evidence="8">
    <location>
        <begin position="12"/>
        <end position="38"/>
    </location>
</feature>
<evidence type="ECO:0000313" key="10">
    <source>
        <dbReference type="EMBL" id="AKK11224.1"/>
    </source>
</evidence>
<dbReference type="Gene3D" id="1.10.3720.10">
    <property type="entry name" value="MetI-like"/>
    <property type="match status" value="1"/>
</dbReference>
<evidence type="ECO:0000256" key="8">
    <source>
        <dbReference type="RuleBase" id="RU363032"/>
    </source>
</evidence>
<feature type="domain" description="ABC transmembrane type-1" evidence="9">
    <location>
        <begin position="67"/>
        <end position="266"/>
    </location>
</feature>
<dbReference type="PROSITE" id="PS50928">
    <property type="entry name" value="ABC_TM1"/>
    <property type="match status" value="1"/>
</dbReference>
<evidence type="ECO:0000256" key="6">
    <source>
        <dbReference type="ARBA" id="ARBA00022989"/>
    </source>
</evidence>
<organism evidence="10 11">
    <name type="scientific">Corynebacterium uterequi</name>
    <dbReference type="NCBI Taxonomy" id="1072256"/>
    <lineage>
        <taxon>Bacteria</taxon>
        <taxon>Bacillati</taxon>
        <taxon>Actinomycetota</taxon>
        <taxon>Actinomycetes</taxon>
        <taxon>Mycobacteriales</taxon>
        <taxon>Corynebacteriaceae</taxon>
        <taxon>Corynebacterium</taxon>
    </lineage>
</organism>
<evidence type="ECO:0000256" key="1">
    <source>
        <dbReference type="ARBA" id="ARBA00004429"/>
    </source>
</evidence>
<dbReference type="InterPro" id="IPR000515">
    <property type="entry name" value="MetI-like"/>
</dbReference>
<dbReference type="KEGG" id="cut:CUTER_06140"/>
<accession>A0A0G3HD56</accession>
<keyword evidence="11" id="KW-1185">Reference proteome</keyword>
<reference evidence="11" key="2">
    <citation type="submission" date="2015-05" db="EMBL/GenBank/DDBJ databases">
        <title>Complete genome sequence of Corynebacterium uterequi DSM 45634, isolated from the uterus of a maiden mare.</title>
        <authorList>
            <person name="Ruckert C."/>
            <person name="Albersmeier A."/>
            <person name="Winkler A."/>
            <person name="Tauch A."/>
        </authorList>
    </citation>
    <scope>NUCLEOTIDE SEQUENCE [LARGE SCALE GENOMIC DNA]</scope>
    <source>
        <strain evidence="11">DSM 45634</strain>
    </source>
</reference>
<evidence type="ECO:0000256" key="2">
    <source>
        <dbReference type="ARBA" id="ARBA00022448"/>
    </source>
</evidence>
<feature type="transmembrane region" description="Helical" evidence="8">
    <location>
        <begin position="104"/>
        <end position="125"/>
    </location>
</feature>
<feature type="transmembrane region" description="Helical" evidence="8">
    <location>
        <begin position="192"/>
        <end position="225"/>
    </location>
</feature>
<sequence>MASKKSSSGLLLVAPTLLIVLIFGIYPVIVLIATSFGLGEVGAYENPGPTLQYYGEFVGSERLTKSIINSLIIGLGSVIITLVASIPTVLYLAKKARTGTSTKYTDALITFPITLPGIIIGFFAIVLTGRTGLLGEVIPFLKGAAFGYLGLMIAYIYFSIPRIVSPLRGAADLIDPELEDTAHSLGASKARVFFTVTLPLILPAAIEVSGTAAAVALGGYGTVAALSEGIRLLPLDVVDALNNGYYIATSSAFAVVLALLAIGALAAGKLCAHLVERKMG</sequence>
<dbReference type="GO" id="GO:0055085">
    <property type="term" value="P:transmembrane transport"/>
    <property type="evidence" value="ECO:0007669"/>
    <property type="project" value="InterPro"/>
</dbReference>
<keyword evidence="4" id="KW-0997">Cell inner membrane</keyword>
<evidence type="ECO:0000256" key="3">
    <source>
        <dbReference type="ARBA" id="ARBA00022475"/>
    </source>
</evidence>
<dbReference type="EMBL" id="CP011546">
    <property type="protein sequence ID" value="AKK11224.1"/>
    <property type="molecule type" value="Genomic_DNA"/>
</dbReference>
<gene>
    <name evidence="10" type="ORF">CUTER_06140</name>
</gene>
<evidence type="ECO:0000256" key="5">
    <source>
        <dbReference type="ARBA" id="ARBA00022692"/>
    </source>
</evidence>
<evidence type="ECO:0000313" key="11">
    <source>
        <dbReference type="Proteomes" id="UP000035548"/>
    </source>
</evidence>
<dbReference type="PANTHER" id="PTHR43357">
    <property type="entry name" value="INNER MEMBRANE ABC TRANSPORTER PERMEASE PROTEIN YDCV"/>
    <property type="match status" value="1"/>
</dbReference>
<dbReference type="STRING" id="1072256.CUTER_06140"/>
<dbReference type="Pfam" id="PF00528">
    <property type="entry name" value="BPD_transp_1"/>
    <property type="match status" value="1"/>
</dbReference>
<protein>
    <submittedName>
        <fullName evidence="10">ABC-type spermidine/putrescine transport system, permease component II</fullName>
    </submittedName>
</protein>
<dbReference type="InterPro" id="IPR035906">
    <property type="entry name" value="MetI-like_sf"/>
</dbReference>
<keyword evidence="2 8" id="KW-0813">Transport</keyword>
<dbReference type="PANTHER" id="PTHR43357:SF4">
    <property type="entry name" value="INNER MEMBRANE ABC TRANSPORTER PERMEASE PROTEIN YDCV"/>
    <property type="match status" value="1"/>
</dbReference>
<comment type="subcellular location">
    <subcellularLocation>
        <location evidence="1">Cell inner membrane</location>
        <topology evidence="1">Multi-pass membrane protein</topology>
    </subcellularLocation>
    <subcellularLocation>
        <location evidence="8">Cell membrane</location>
        <topology evidence="8">Multi-pass membrane protein</topology>
    </subcellularLocation>
</comment>
<reference evidence="10 11" key="1">
    <citation type="journal article" date="2015" name="Genome Announc.">
        <title>Virulence Factor Genes Detected in the Complete Genome Sequence of Corynebacterium uterequi DSM 45634, Isolated from the Uterus of a Maiden Mare.</title>
        <authorList>
            <person name="Ruckert C."/>
            <person name="Kriete M."/>
            <person name="Jaenicke S."/>
            <person name="Winkler A."/>
            <person name="Tauch A."/>
        </authorList>
    </citation>
    <scope>NUCLEOTIDE SEQUENCE [LARGE SCALE GENOMIC DNA]</scope>
    <source>
        <strain evidence="10 11">DSM 45634</strain>
    </source>
</reference>
<dbReference type="RefSeq" id="WP_047259675.1">
    <property type="nucleotide sequence ID" value="NZ_CP011546.1"/>
</dbReference>
<keyword evidence="3" id="KW-1003">Cell membrane</keyword>
<dbReference type="OrthoDB" id="9810794at2"/>
<name>A0A0G3HD56_9CORY</name>
<dbReference type="Proteomes" id="UP000035548">
    <property type="component" value="Chromosome"/>
</dbReference>
<dbReference type="CDD" id="cd06261">
    <property type="entry name" value="TM_PBP2"/>
    <property type="match status" value="1"/>
</dbReference>
<evidence type="ECO:0000259" key="9">
    <source>
        <dbReference type="PROSITE" id="PS50928"/>
    </source>
</evidence>
<feature type="transmembrane region" description="Helical" evidence="8">
    <location>
        <begin position="67"/>
        <end position="92"/>
    </location>
</feature>
<comment type="similarity">
    <text evidence="8">Belongs to the binding-protein-dependent transport system permease family.</text>
</comment>
<proteinExistence type="inferred from homology"/>
<dbReference type="AlphaFoldDB" id="A0A0G3HD56"/>
<keyword evidence="7 8" id="KW-0472">Membrane</keyword>
<feature type="transmembrane region" description="Helical" evidence="8">
    <location>
        <begin position="137"/>
        <end position="158"/>
    </location>
</feature>
<evidence type="ECO:0000256" key="7">
    <source>
        <dbReference type="ARBA" id="ARBA00023136"/>
    </source>
</evidence>
<dbReference type="PATRIC" id="fig|1072256.5.peg.1218"/>
<feature type="transmembrane region" description="Helical" evidence="8">
    <location>
        <begin position="245"/>
        <end position="268"/>
    </location>
</feature>
<dbReference type="SUPFAM" id="SSF161098">
    <property type="entry name" value="MetI-like"/>
    <property type="match status" value="1"/>
</dbReference>
<dbReference type="GO" id="GO:0005886">
    <property type="term" value="C:plasma membrane"/>
    <property type="evidence" value="ECO:0007669"/>
    <property type="project" value="UniProtKB-SubCell"/>
</dbReference>